<evidence type="ECO:0000313" key="1">
    <source>
        <dbReference type="Proteomes" id="UP000095283"/>
    </source>
</evidence>
<sequence>MTLIEASNPNEGSYVAKFTIHQNSNSKLVPDLAQCHRDENQRFKYSPQHHTAIGVFINCEISYEKV</sequence>
<accession>A0A1I7X895</accession>
<dbReference type="AlphaFoldDB" id="A0A1I7X895"/>
<dbReference type="WBParaSite" id="Hba_13804">
    <property type="protein sequence ID" value="Hba_13804"/>
    <property type="gene ID" value="Hba_13804"/>
</dbReference>
<dbReference type="Proteomes" id="UP000095283">
    <property type="component" value="Unplaced"/>
</dbReference>
<name>A0A1I7X895_HETBA</name>
<reference evidence="2" key="1">
    <citation type="submission" date="2016-11" db="UniProtKB">
        <authorList>
            <consortium name="WormBaseParasite"/>
        </authorList>
    </citation>
    <scope>IDENTIFICATION</scope>
</reference>
<proteinExistence type="predicted"/>
<keyword evidence="1" id="KW-1185">Reference proteome</keyword>
<organism evidence="1 2">
    <name type="scientific">Heterorhabditis bacteriophora</name>
    <name type="common">Entomopathogenic nematode worm</name>
    <dbReference type="NCBI Taxonomy" id="37862"/>
    <lineage>
        <taxon>Eukaryota</taxon>
        <taxon>Metazoa</taxon>
        <taxon>Ecdysozoa</taxon>
        <taxon>Nematoda</taxon>
        <taxon>Chromadorea</taxon>
        <taxon>Rhabditida</taxon>
        <taxon>Rhabditina</taxon>
        <taxon>Rhabditomorpha</taxon>
        <taxon>Strongyloidea</taxon>
        <taxon>Heterorhabditidae</taxon>
        <taxon>Heterorhabditis</taxon>
    </lineage>
</organism>
<evidence type="ECO:0000313" key="2">
    <source>
        <dbReference type="WBParaSite" id="Hba_13804"/>
    </source>
</evidence>
<protein>
    <submittedName>
        <fullName evidence="2">Ricin B-type lectin domain-containing protein</fullName>
    </submittedName>
</protein>